<dbReference type="AlphaFoldDB" id="A0A2H0YNH9"/>
<feature type="coiled-coil region" evidence="1">
    <location>
        <begin position="46"/>
        <end position="90"/>
    </location>
</feature>
<organism evidence="2 3">
    <name type="scientific">Candidatus Nealsonbacteria bacterium CG08_land_8_20_14_0_20_36_22</name>
    <dbReference type="NCBI Taxonomy" id="1974704"/>
    <lineage>
        <taxon>Bacteria</taxon>
        <taxon>Candidatus Nealsoniibacteriota</taxon>
    </lineage>
</organism>
<dbReference type="Proteomes" id="UP000231472">
    <property type="component" value="Unassembled WGS sequence"/>
</dbReference>
<reference evidence="3" key="1">
    <citation type="submission" date="2017-09" db="EMBL/GenBank/DDBJ databases">
        <title>Depth-based differentiation of microbial function through sediment-hosted aquifers and enrichment of novel symbionts in the deep terrestrial subsurface.</title>
        <authorList>
            <person name="Probst A.J."/>
            <person name="Ladd B."/>
            <person name="Jarett J.K."/>
            <person name="Geller-Mcgrath D.E."/>
            <person name="Sieber C.M.K."/>
            <person name="Emerson J.B."/>
            <person name="Anantharaman K."/>
            <person name="Thomas B.C."/>
            <person name="Malmstrom R."/>
            <person name="Stieglmeier M."/>
            <person name="Klingl A."/>
            <person name="Woyke T."/>
            <person name="Ryan C.M."/>
            <person name="Banfield J.F."/>
        </authorList>
    </citation>
    <scope>NUCLEOTIDE SEQUENCE [LARGE SCALE GENOMIC DNA]</scope>
</reference>
<dbReference type="EMBL" id="PEYC01000034">
    <property type="protein sequence ID" value="PIS40054.1"/>
    <property type="molecule type" value="Genomic_DNA"/>
</dbReference>
<accession>A0A2H0YNH9</accession>
<evidence type="ECO:0000313" key="2">
    <source>
        <dbReference type="EMBL" id="PIS40054.1"/>
    </source>
</evidence>
<protein>
    <submittedName>
        <fullName evidence="2">Uncharacterized protein</fullName>
    </submittedName>
</protein>
<comment type="caution">
    <text evidence="2">The sequence shown here is derived from an EMBL/GenBank/DDBJ whole genome shotgun (WGS) entry which is preliminary data.</text>
</comment>
<gene>
    <name evidence="2" type="ORF">COT32_01800</name>
</gene>
<proteinExistence type="predicted"/>
<keyword evidence="1" id="KW-0175">Coiled coil</keyword>
<evidence type="ECO:0000256" key="1">
    <source>
        <dbReference type="SAM" id="Coils"/>
    </source>
</evidence>
<sequence length="114" mass="13569">MNSKDRTYICPACVVNEKTNGLICSDCQDEHKRISMSAIRTHRPVETELQYALKKTEENLTSLSKELEDLKKLAERIEWLKQTIYFLENQKRWLEKINYREAERKAVEYEKTAL</sequence>
<evidence type="ECO:0000313" key="3">
    <source>
        <dbReference type="Proteomes" id="UP000231472"/>
    </source>
</evidence>
<name>A0A2H0YNH9_9BACT</name>